<organism evidence="12 13">
    <name type="scientific">Hydrocarboniclastica marina</name>
    <dbReference type="NCBI Taxonomy" id="2259620"/>
    <lineage>
        <taxon>Bacteria</taxon>
        <taxon>Pseudomonadati</taxon>
        <taxon>Pseudomonadota</taxon>
        <taxon>Gammaproteobacteria</taxon>
        <taxon>Alteromonadales</taxon>
        <taxon>Alteromonadaceae</taxon>
        <taxon>Hydrocarboniclastica</taxon>
    </lineage>
</organism>
<dbReference type="RefSeq" id="WP_136548929.1">
    <property type="nucleotide sequence ID" value="NZ_CP031093.1"/>
</dbReference>
<dbReference type="InterPro" id="IPR013785">
    <property type="entry name" value="Aldolase_TIM"/>
</dbReference>
<dbReference type="Pfam" id="PF00697">
    <property type="entry name" value="PRAI"/>
    <property type="match status" value="1"/>
</dbReference>
<keyword evidence="9 10" id="KW-0413">Isomerase</keyword>
<sequence length="210" mass="22623">MSRTRIKICGITRPEDAAAATALGADALGLVFYEQSPRSVTIGQALSICRAVSPFVSLVGLFVNPRAEYVRQVLAAVPLGWLQFHGDESEAFCEQFERPYIKAIRVRSADCVAVGYQQFRTAAGLLVDAFDPGLYGGTGQVFNWALLPDERPSPLVLAGGLTPDNVAQAVRQVRPWAVDVSGGVEAAKGVKDPEKIRHFIEGVLSAHEND</sequence>
<evidence type="ECO:0000256" key="1">
    <source>
        <dbReference type="ARBA" id="ARBA00001164"/>
    </source>
</evidence>
<dbReference type="PANTHER" id="PTHR42894">
    <property type="entry name" value="N-(5'-PHOSPHORIBOSYL)ANTHRANILATE ISOMERASE"/>
    <property type="match status" value="1"/>
</dbReference>
<dbReference type="FunFam" id="3.20.20.70:FF:000075">
    <property type="entry name" value="Tryptophan biosynthesis protein TRP1"/>
    <property type="match status" value="1"/>
</dbReference>
<feature type="domain" description="N-(5'phosphoribosyl) anthranilate isomerase (PRAI)" evidence="11">
    <location>
        <begin position="6"/>
        <end position="201"/>
    </location>
</feature>
<evidence type="ECO:0000256" key="9">
    <source>
        <dbReference type="ARBA" id="ARBA00023235"/>
    </source>
</evidence>
<dbReference type="AlphaFoldDB" id="A0A4P7XGR3"/>
<accession>A0A4P7XGR3</accession>
<dbReference type="GO" id="GO:0004640">
    <property type="term" value="F:phosphoribosylanthranilate isomerase activity"/>
    <property type="evidence" value="ECO:0007669"/>
    <property type="project" value="UniProtKB-UniRule"/>
</dbReference>
<protein>
    <recommendedName>
        <fullName evidence="5 10">N-(5'-phosphoribosyl)anthranilate isomerase</fullName>
        <shortName evidence="10">PRAI</shortName>
        <ecNumber evidence="4 10">5.3.1.24</ecNumber>
    </recommendedName>
</protein>
<evidence type="ECO:0000256" key="7">
    <source>
        <dbReference type="ARBA" id="ARBA00022822"/>
    </source>
</evidence>
<comment type="similarity">
    <text evidence="3 10">Belongs to the TrpF family.</text>
</comment>
<evidence type="ECO:0000313" key="12">
    <source>
        <dbReference type="EMBL" id="QCF26208.1"/>
    </source>
</evidence>
<evidence type="ECO:0000256" key="3">
    <source>
        <dbReference type="ARBA" id="ARBA00007571"/>
    </source>
</evidence>
<dbReference type="NCBIfam" id="NF002298">
    <property type="entry name" value="PRK01222.1-4"/>
    <property type="match status" value="1"/>
</dbReference>
<dbReference type="CDD" id="cd00405">
    <property type="entry name" value="PRAI"/>
    <property type="match status" value="1"/>
</dbReference>
<dbReference type="InterPro" id="IPR044643">
    <property type="entry name" value="TrpF_fam"/>
</dbReference>
<dbReference type="Gene3D" id="3.20.20.70">
    <property type="entry name" value="Aldolase class I"/>
    <property type="match status" value="1"/>
</dbReference>
<comment type="pathway">
    <text evidence="2 10">Amino-acid biosynthesis; L-tryptophan biosynthesis; L-tryptophan from chorismate: step 3/5.</text>
</comment>
<dbReference type="Proteomes" id="UP000298049">
    <property type="component" value="Chromosome"/>
</dbReference>
<name>A0A4P7XGR3_9ALTE</name>
<dbReference type="OrthoDB" id="9804217at2"/>
<dbReference type="NCBIfam" id="NF002299">
    <property type="entry name" value="PRK01222.1-6"/>
    <property type="match status" value="1"/>
</dbReference>
<dbReference type="EC" id="5.3.1.24" evidence="4 10"/>
<evidence type="ECO:0000256" key="4">
    <source>
        <dbReference type="ARBA" id="ARBA00012572"/>
    </source>
</evidence>
<keyword evidence="6 10" id="KW-0028">Amino-acid biosynthesis</keyword>
<dbReference type="UniPathway" id="UPA00035">
    <property type="reaction ID" value="UER00042"/>
</dbReference>
<evidence type="ECO:0000256" key="8">
    <source>
        <dbReference type="ARBA" id="ARBA00023141"/>
    </source>
</evidence>
<comment type="catalytic activity">
    <reaction evidence="1 10">
        <text>N-(5-phospho-beta-D-ribosyl)anthranilate = 1-(2-carboxyphenylamino)-1-deoxy-D-ribulose 5-phosphate</text>
        <dbReference type="Rhea" id="RHEA:21540"/>
        <dbReference type="ChEBI" id="CHEBI:18277"/>
        <dbReference type="ChEBI" id="CHEBI:58613"/>
        <dbReference type="EC" id="5.3.1.24"/>
    </reaction>
</comment>
<dbReference type="EMBL" id="CP031093">
    <property type="protein sequence ID" value="QCF26208.1"/>
    <property type="molecule type" value="Genomic_DNA"/>
</dbReference>
<evidence type="ECO:0000259" key="11">
    <source>
        <dbReference type="Pfam" id="PF00697"/>
    </source>
</evidence>
<dbReference type="InterPro" id="IPR011060">
    <property type="entry name" value="RibuloseP-bd_barrel"/>
</dbReference>
<keyword evidence="8 10" id="KW-0057">Aromatic amino acid biosynthesis</keyword>
<proteinExistence type="inferred from homology"/>
<dbReference type="HAMAP" id="MF_00135">
    <property type="entry name" value="PRAI"/>
    <property type="match status" value="1"/>
</dbReference>
<evidence type="ECO:0000256" key="6">
    <source>
        <dbReference type="ARBA" id="ARBA00022605"/>
    </source>
</evidence>
<keyword evidence="13" id="KW-1185">Reference proteome</keyword>
<evidence type="ECO:0000256" key="2">
    <source>
        <dbReference type="ARBA" id="ARBA00004664"/>
    </source>
</evidence>
<keyword evidence="7 10" id="KW-0822">Tryptophan biosynthesis</keyword>
<evidence type="ECO:0000256" key="10">
    <source>
        <dbReference type="HAMAP-Rule" id="MF_00135"/>
    </source>
</evidence>
<dbReference type="GO" id="GO:0000162">
    <property type="term" value="P:L-tryptophan biosynthetic process"/>
    <property type="evidence" value="ECO:0007669"/>
    <property type="project" value="UniProtKB-UniRule"/>
</dbReference>
<dbReference type="KEGG" id="hmi:soil367_09850"/>
<dbReference type="SUPFAM" id="SSF51366">
    <property type="entry name" value="Ribulose-phoshate binding barrel"/>
    <property type="match status" value="1"/>
</dbReference>
<reference evidence="12 13" key="1">
    <citation type="submission" date="2018-07" db="EMBL/GenBank/DDBJ databases">
        <title>Marsedoiliclastica nanhaica gen. nov. sp. nov., a novel marine hydrocarbonoclastic bacterium isolated from an in-situ enriched hydrocarbon-degrading consortium in deep-sea sediment.</title>
        <authorList>
            <person name="Dong C."/>
            <person name="Ma T."/>
            <person name="Liu R."/>
            <person name="Shao Z."/>
        </authorList>
    </citation>
    <scope>NUCLEOTIDE SEQUENCE [LARGE SCALE GENOMIC DNA]</scope>
    <source>
        <strain evidence="13">soil36-7</strain>
    </source>
</reference>
<evidence type="ECO:0000256" key="5">
    <source>
        <dbReference type="ARBA" id="ARBA00022272"/>
    </source>
</evidence>
<dbReference type="InterPro" id="IPR001240">
    <property type="entry name" value="PRAI_dom"/>
</dbReference>
<gene>
    <name evidence="10" type="primary">trpF</name>
    <name evidence="12" type="ORF">soil367_09850</name>
</gene>
<evidence type="ECO:0000313" key="13">
    <source>
        <dbReference type="Proteomes" id="UP000298049"/>
    </source>
</evidence>
<dbReference type="PANTHER" id="PTHR42894:SF1">
    <property type="entry name" value="N-(5'-PHOSPHORIBOSYL)ANTHRANILATE ISOMERASE"/>
    <property type="match status" value="1"/>
</dbReference>